<keyword evidence="3" id="KW-1185">Reference proteome</keyword>
<comment type="caution">
    <text evidence="2">The sequence shown here is derived from an EMBL/GenBank/DDBJ whole genome shotgun (WGS) entry which is preliminary data.</text>
</comment>
<organism evidence="2 3">
    <name type="scientific">Argiope bruennichi</name>
    <name type="common">Wasp spider</name>
    <name type="synonym">Aranea bruennichi</name>
    <dbReference type="NCBI Taxonomy" id="94029"/>
    <lineage>
        <taxon>Eukaryota</taxon>
        <taxon>Metazoa</taxon>
        <taxon>Ecdysozoa</taxon>
        <taxon>Arthropoda</taxon>
        <taxon>Chelicerata</taxon>
        <taxon>Arachnida</taxon>
        <taxon>Araneae</taxon>
        <taxon>Araneomorphae</taxon>
        <taxon>Entelegynae</taxon>
        <taxon>Araneoidea</taxon>
        <taxon>Araneidae</taxon>
        <taxon>Argiope</taxon>
    </lineage>
</organism>
<dbReference type="EMBL" id="JABXBU010000003">
    <property type="protein sequence ID" value="KAF8792219.1"/>
    <property type="molecule type" value="Genomic_DNA"/>
</dbReference>
<reference evidence="2" key="2">
    <citation type="submission" date="2020-06" db="EMBL/GenBank/DDBJ databases">
        <authorList>
            <person name="Sheffer M."/>
        </authorList>
    </citation>
    <scope>NUCLEOTIDE SEQUENCE</scope>
</reference>
<keyword evidence="1" id="KW-0472">Membrane</keyword>
<proteinExistence type="predicted"/>
<reference evidence="2" key="1">
    <citation type="journal article" date="2020" name="bioRxiv">
        <title>Chromosome-level reference genome of the European wasp spider Argiope bruennichi: a resource for studies on range expansion and evolutionary adaptation.</title>
        <authorList>
            <person name="Sheffer M.M."/>
            <person name="Hoppe A."/>
            <person name="Krehenwinkel H."/>
            <person name="Uhl G."/>
            <person name="Kuss A.W."/>
            <person name="Jensen L."/>
            <person name="Jensen C."/>
            <person name="Gillespie R.G."/>
            <person name="Hoff K.J."/>
            <person name="Prost S."/>
        </authorList>
    </citation>
    <scope>NUCLEOTIDE SEQUENCE</scope>
</reference>
<dbReference type="AlphaFoldDB" id="A0A8T0FRC2"/>
<accession>A0A8T0FRC2</accession>
<evidence type="ECO:0000313" key="2">
    <source>
        <dbReference type="EMBL" id="KAF8792219.1"/>
    </source>
</evidence>
<evidence type="ECO:0000313" key="3">
    <source>
        <dbReference type="Proteomes" id="UP000807504"/>
    </source>
</evidence>
<evidence type="ECO:0000256" key="1">
    <source>
        <dbReference type="SAM" id="Phobius"/>
    </source>
</evidence>
<keyword evidence="1" id="KW-1133">Transmembrane helix</keyword>
<keyword evidence="1" id="KW-0812">Transmembrane</keyword>
<protein>
    <submittedName>
        <fullName evidence="2">Uncharacterized protein</fullName>
    </submittedName>
</protein>
<sequence>MQRLEPSTEEDFVHIHLALITRGIIKVYNEMENDNAQSPRAIIPYEVLVIIIVGLFFLLLIFIHCYLQCYKHRRRLWNSIRANLSQPVLPTAPPMPQENDTTPIGDIDVPPDYTVVVEQKNVAANTSDNCYPKVAGGKKLETPPPAYMTLQPFK</sequence>
<name>A0A8T0FRC2_ARGBR</name>
<gene>
    <name evidence="2" type="ORF">HNY73_003845</name>
</gene>
<dbReference type="Proteomes" id="UP000807504">
    <property type="component" value="Unassembled WGS sequence"/>
</dbReference>
<feature type="transmembrane region" description="Helical" evidence="1">
    <location>
        <begin position="47"/>
        <end position="67"/>
    </location>
</feature>